<protein>
    <recommendedName>
        <fullName evidence="2">N-acetylmuramoyl-L-alanine amidase</fullName>
        <ecNumber evidence="2">3.5.1.28</ecNumber>
    </recommendedName>
</protein>
<gene>
    <name evidence="6" type="ORF">FJM51_15160</name>
</gene>
<dbReference type="CDD" id="cd02696">
    <property type="entry name" value="MurNAc-LAA"/>
    <property type="match status" value="1"/>
</dbReference>
<dbReference type="SUPFAM" id="SSF53187">
    <property type="entry name" value="Zn-dependent exopeptidases"/>
    <property type="match status" value="1"/>
</dbReference>
<proteinExistence type="predicted"/>
<dbReference type="SMART" id="SM00646">
    <property type="entry name" value="Ami_3"/>
    <property type="match status" value="1"/>
</dbReference>
<evidence type="ECO:0000313" key="6">
    <source>
        <dbReference type="EMBL" id="TPE49221.1"/>
    </source>
</evidence>
<keyword evidence="3" id="KW-0378">Hydrolase</keyword>
<accession>A0A501WQF3</accession>
<reference evidence="6 7" key="1">
    <citation type="submission" date="2019-06" db="EMBL/GenBank/DDBJ databases">
        <title>A novel bacterium of genus Amaricoccus, isolated from marine sediment.</title>
        <authorList>
            <person name="Huang H."/>
            <person name="Mo K."/>
            <person name="Hu Y."/>
        </authorList>
    </citation>
    <scope>NUCLEOTIDE SEQUENCE [LARGE SCALE GENOMIC DNA]</scope>
    <source>
        <strain evidence="6 7">HB172011</strain>
    </source>
</reference>
<evidence type="ECO:0000259" key="5">
    <source>
        <dbReference type="SMART" id="SM00646"/>
    </source>
</evidence>
<dbReference type="EC" id="3.5.1.28" evidence="2"/>
<dbReference type="Gene3D" id="2.60.40.3500">
    <property type="match status" value="1"/>
</dbReference>
<keyword evidence="4" id="KW-0732">Signal</keyword>
<dbReference type="OrthoDB" id="9806267at2"/>
<dbReference type="InterPro" id="IPR050695">
    <property type="entry name" value="N-acetylmuramoyl_amidase_3"/>
</dbReference>
<evidence type="ECO:0000313" key="7">
    <source>
        <dbReference type="Proteomes" id="UP000319255"/>
    </source>
</evidence>
<dbReference type="Pfam" id="PF01520">
    <property type="entry name" value="Amidase_3"/>
    <property type="match status" value="1"/>
</dbReference>
<evidence type="ECO:0000256" key="4">
    <source>
        <dbReference type="SAM" id="SignalP"/>
    </source>
</evidence>
<dbReference type="PANTHER" id="PTHR30404">
    <property type="entry name" value="N-ACETYLMURAMOYL-L-ALANINE AMIDASE"/>
    <property type="match status" value="1"/>
</dbReference>
<dbReference type="Gene3D" id="3.40.630.40">
    <property type="entry name" value="Zn-dependent exopeptidases"/>
    <property type="match status" value="1"/>
</dbReference>
<dbReference type="AlphaFoldDB" id="A0A501WQF3"/>
<keyword evidence="7" id="KW-1185">Reference proteome</keyword>
<feature type="domain" description="MurNAc-LAA" evidence="5">
    <location>
        <begin position="250"/>
        <end position="404"/>
    </location>
</feature>
<comment type="catalytic activity">
    <reaction evidence="1">
        <text>Hydrolyzes the link between N-acetylmuramoyl residues and L-amino acid residues in certain cell-wall glycopeptides.</text>
        <dbReference type="EC" id="3.5.1.28"/>
    </reaction>
</comment>
<feature type="chain" id="PRO_5021273274" description="N-acetylmuramoyl-L-alanine amidase" evidence="4">
    <location>
        <begin position="26"/>
        <end position="416"/>
    </location>
</feature>
<name>A0A501WQF3_9RHOB</name>
<feature type="signal peptide" evidence="4">
    <location>
        <begin position="1"/>
        <end position="25"/>
    </location>
</feature>
<dbReference type="GO" id="GO:0030288">
    <property type="term" value="C:outer membrane-bounded periplasmic space"/>
    <property type="evidence" value="ECO:0007669"/>
    <property type="project" value="TreeGrafter"/>
</dbReference>
<evidence type="ECO:0000256" key="2">
    <source>
        <dbReference type="ARBA" id="ARBA00011901"/>
    </source>
</evidence>
<dbReference type="InterPro" id="IPR002508">
    <property type="entry name" value="MurNAc-LAA_cat"/>
</dbReference>
<evidence type="ECO:0000256" key="3">
    <source>
        <dbReference type="ARBA" id="ARBA00022801"/>
    </source>
</evidence>
<dbReference type="RefSeq" id="WP_140454986.1">
    <property type="nucleotide sequence ID" value="NZ_VFRP01000016.1"/>
</dbReference>
<dbReference type="EMBL" id="VFRP01000016">
    <property type="protein sequence ID" value="TPE49221.1"/>
    <property type="molecule type" value="Genomic_DNA"/>
</dbReference>
<organism evidence="6 7">
    <name type="scientific">Amaricoccus solimangrovi</name>
    <dbReference type="NCBI Taxonomy" id="2589815"/>
    <lineage>
        <taxon>Bacteria</taxon>
        <taxon>Pseudomonadati</taxon>
        <taxon>Pseudomonadota</taxon>
        <taxon>Alphaproteobacteria</taxon>
        <taxon>Rhodobacterales</taxon>
        <taxon>Paracoccaceae</taxon>
        <taxon>Amaricoccus</taxon>
    </lineage>
</organism>
<dbReference type="GO" id="GO:0009253">
    <property type="term" value="P:peptidoglycan catabolic process"/>
    <property type="evidence" value="ECO:0007669"/>
    <property type="project" value="InterPro"/>
</dbReference>
<dbReference type="Proteomes" id="UP000319255">
    <property type="component" value="Unassembled WGS sequence"/>
</dbReference>
<evidence type="ECO:0000256" key="1">
    <source>
        <dbReference type="ARBA" id="ARBA00001561"/>
    </source>
</evidence>
<comment type="caution">
    <text evidence="6">The sequence shown here is derived from an EMBL/GenBank/DDBJ whole genome shotgun (WGS) entry which is preliminary data.</text>
</comment>
<sequence length="416" mass="42197">MLESGFIFRMAAALLAALALAPVTAPPRAPGWPAAVAAAETGPSAAPSAMAPAPRPARLDPARIALRRWFFGRGLSVTVGFEAPRPFRVFTLTDPPRLVVDLEGLDAAGFDPAAVARSRAVARVSAAPARPGWARLVLDLARPFALETAEMGEGGLALTLRRVGAEDFAARSGAPPGVVLGGDGEGGHALVVLDPGHGGIDPGATRDGVAEKDVVLAFSEALGAALEATGRFRVATTRDTDVFLPLAARADLARRLGARAFVSIHANAVADEAARGGIVFTLSEAGSSTAARERAAAENRADAAAGPAAPGPGDSVAEVLGGLLRAEGQARSIDLARALGRALGPVTGAGPAPLQSADFQVLRVPDVPAALLELGFLSNAADRRALTSPEWRARAAAAIAAGMVGWLDAGGPLTRK</sequence>
<dbReference type="GO" id="GO:0008745">
    <property type="term" value="F:N-acetylmuramoyl-L-alanine amidase activity"/>
    <property type="evidence" value="ECO:0007669"/>
    <property type="project" value="UniProtKB-EC"/>
</dbReference>
<dbReference type="PANTHER" id="PTHR30404:SF0">
    <property type="entry name" value="N-ACETYLMURAMOYL-L-ALANINE AMIDASE AMIC"/>
    <property type="match status" value="1"/>
</dbReference>